<dbReference type="Pfam" id="PF06817">
    <property type="entry name" value="RVT_thumb"/>
    <property type="match status" value="1"/>
</dbReference>
<evidence type="ECO:0000256" key="1">
    <source>
        <dbReference type="ARBA" id="ARBA00022679"/>
    </source>
</evidence>
<feature type="non-terminal residue" evidence="8">
    <location>
        <position position="1"/>
    </location>
</feature>
<keyword evidence="6" id="KW-0695">RNA-directed DNA polymerase</keyword>
<evidence type="ECO:0000256" key="3">
    <source>
        <dbReference type="ARBA" id="ARBA00022722"/>
    </source>
</evidence>
<keyword evidence="5" id="KW-0378">Hydrolase</keyword>
<feature type="non-terminal residue" evidence="8">
    <location>
        <position position="66"/>
    </location>
</feature>
<evidence type="ECO:0000256" key="6">
    <source>
        <dbReference type="ARBA" id="ARBA00022918"/>
    </source>
</evidence>
<dbReference type="PANTHER" id="PTHR41694">
    <property type="entry name" value="ENDOGENOUS RETROVIRUS GROUP K MEMBER POL PROTEIN"/>
    <property type="match status" value="1"/>
</dbReference>
<evidence type="ECO:0000256" key="2">
    <source>
        <dbReference type="ARBA" id="ARBA00022695"/>
    </source>
</evidence>
<dbReference type="GO" id="GO:0035613">
    <property type="term" value="F:RNA stem-loop binding"/>
    <property type="evidence" value="ECO:0007669"/>
    <property type="project" value="TreeGrafter"/>
</dbReference>
<evidence type="ECO:0000256" key="4">
    <source>
        <dbReference type="ARBA" id="ARBA00022759"/>
    </source>
</evidence>
<organism evidence="8 9">
    <name type="scientific">Dicrurus megarhynchus</name>
    <dbReference type="NCBI Taxonomy" id="450177"/>
    <lineage>
        <taxon>Eukaryota</taxon>
        <taxon>Metazoa</taxon>
        <taxon>Chordata</taxon>
        <taxon>Craniata</taxon>
        <taxon>Vertebrata</taxon>
        <taxon>Euteleostomi</taxon>
        <taxon>Archelosauria</taxon>
        <taxon>Archosauria</taxon>
        <taxon>Dinosauria</taxon>
        <taxon>Saurischia</taxon>
        <taxon>Theropoda</taxon>
        <taxon>Coelurosauria</taxon>
        <taxon>Aves</taxon>
        <taxon>Neognathae</taxon>
        <taxon>Neoaves</taxon>
        <taxon>Telluraves</taxon>
        <taxon>Australaves</taxon>
        <taxon>Passeriformes</taxon>
        <taxon>Corvoidea</taxon>
        <taxon>Dicruridae</taxon>
        <taxon>Dicrurus</taxon>
    </lineage>
</organism>
<dbReference type="InterPro" id="IPR043502">
    <property type="entry name" value="DNA/RNA_pol_sf"/>
</dbReference>
<sequence length="66" mass="7554">VKFLGYQISHQTVAPLPVQIRREIRTLHDAQQLVGAIQWLRPQLGLSPTILSPLYQLLKGDKPWEP</sequence>
<dbReference type="EMBL" id="VXAD01046995">
    <property type="protein sequence ID" value="NXJ31198.1"/>
    <property type="molecule type" value="Genomic_DNA"/>
</dbReference>
<accession>A0A7L0A903</accession>
<dbReference type="Proteomes" id="UP000537234">
    <property type="component" value="Unassembled WGS sequence"/>
</dbReference>
<evidence type="ECO:0000313" key="9">
    <source>
        <dbReference type="Proteomes" id="UP000537234"/>
    </source>
</evidence>
<dbReference type="InterPro" id="IPR010661">
    <property type="entry name" value="RVT_thumb"/>
</dbReference>
<comment type="caution">
    <text evidence="8">The sequence shown here is derived from an EMBL/GenBank/DDBJ whole genome shotgun (WGS) entry which is preliminary data.</text>
</comment>
<dbReference type="GO" id="GO:0016787">
    <property type="term" value="F:hydrolase activity"/>
    <property type="evidence" value="ECO:0007669"/>
    <property type="project" value="UniProtKB-KW"/>
</dbReference>
<dbReference type="AlphaFoldDB" id="A0A7L0A903"/>
<dbReference type="GO" id="GO:0003964">
    <property type="term" value="F:RNA-directed DNA polymerase activity"/>
    <property type="evidence" value="ECO:0007669"/>
    <property type="project" value="UniProtKB-KW"/>
</dbReference>
<gene>
    <name evidence="8" type="primary">Hervk_2</name>
    <name evidence="8" type="ORF">DICMEG_R15983</name>
</gene>
<protein>
    <submittedName>
        <fullName evidence="8">PO113 protein</fullName>
    </submittedName>
</protein>
<keyword evidence="4" id="KW-0255">Endonuclease</keyword>
<reference evidence="8 9" key="1">
    <citation type="submission" date="2019-09" db="EMBL/GenBank/DDBJ databases">
        <title>Bird 10,000 Genomes (B10K) Project - Family phase.</title>
        <authorList>
            <person name="Zhang G."/>
        </authorList>
    </citation>
    <scope>NUCLEOTIDE SEQUENCE [LARGE SCALE GENOMIC DNA]</scope>
    <source>
        <strain evidence="8">B10K-DU-001-48</strain>
        <tissue evidence="8">Muscle</tissue>
    </source>
</reference>
<dbReference type="Gene3D" id="3.30.70.270">
    <property type="match status" value="1"/>
</dbReference>
<keyword evidence="9" id="KW-1185">Reference proteome</keyword>
<feature type="domain" description="Reverse transcriptase thumb" evidence="7">
    <location>
        <begin position="16"/>
        <end position="62"/>
    </location>
</feature>
<keyword evidence="2" id="KW-0548">Nucleotidyltransferase</keyword>
<evidence type="ECO:0000259" key="7">
    <source>
        <dbReference type="Pfam" id="PF06817"/>
    </source>
</evidence>
<keyword evidence="3" id="KW-0540">Nuclease</keyword>
<dbReference type="PANTHER" id="PTHR41694:SF3">
    <property type="entry name" value="RNA-DIRECTED DNA POLYMERASE-RELATED"/>
    <property type="match status" value="1"/>
</dbReference>
<evidence type="ECO:0000313" key="8">
    <source>
        <dbReference type="EMBL" id="NXJ31198.1"/>
    </source>
</evidence>
<evidence type="ECO:0000256" key="5">
    <source>
        <dbReference type="ARBA" id="ARBA00022801"/>
    </source>
</evidence>
<proteinExistence type="predicted"/>
<name>A0A7L0A903_9CORV</name>
<dbReference type="InterPro" id="IPR043128">
    <property type="entry name" value="Rev_trsase/Diguanyl_cyclase"/>
</dbReference>
<dbReference type="SUPFAM" id="SSF56672">
    <property type="entry name" value="DNA/RNA polymerases"/>
    <property type="match status" value="1"/>
</dbReference>
<dbReference type="GO" id="GO:0004519">
    <property type="term" value="F:endonuclease activity"/>
    <property type="evidence" value="ECO:0007669"/>
    <property type="project" value="UniProtKB-KW"/>
</dbReference>
<keyword evidence="1" id="KW-0808">Transferase</keyword>